<accession>A0A4V2K3E2</accession>
<sequence length="85" mass="9630">MHGHPHIVTLVTKYREAAPSAGPLMSLRCTSGHQAEHSKGWRPRSVIRISALLYDMNGTNTEHLRCTHVRCLCSALFGPRRERMH</sequence>
<evidence type="ECO:0000313" key="1">
    <source>
        <dbReference type="EMBL" id="TBU58263.1"/>
    </source>
</evidence>
<reference evidence="1 2" key="1">
    <citation type="submission" date="2019-01" db="EMBL/GenBank/DDBJ databases">
        <title>Draft genome sequences of three monokaryotic isolates of the white-rot basidiomycete fungus Dichomitus squalens.</title>
        <authorList>
            <consortium name="DOE Joint Genome Institute"/>
            <person name="Lopez S.C."/>
            <person name="Andreopoulos B."/>
            <person name="Pangilinan J."/>
            <person name="Lipzen A."/>
            <person name="Riley R."/>
            <person name="Ahrendt S."/>
            <person name="Ng V."/>
            <person name="Barry K."/>
            <person name="Daum C."/>
            <person name="Grigoriev I.V."/>
            <person name="Hilden K.S."/>
            <person name="Makela M.R."/>
            <person name="de Vries R.P."/>
        </authorList>
    </citation>
    <scope>NUCLEOTIDE SEQUENCE [LARGE SCALE GENOMIC DNA]</scope>
    <source>
        <strain evidence="1 2">CBS 464.89</strain>
    </source>
</reference>
<dbReference type="AlphaFoldDB" id="A0A4V2K3E2"/>
<dbReference type="EMBL" id="ML145126">
    <property type="protein sequence ID" value="TBU58263.1"/>
    <property type="molecule type" value="Genomic_DNA"/>
</dbReference>
<evidence type="ECO:0000313" key="2">
    <source>
        <dbReference type="Proteomes" id="UP000292082"/>
    </source>
</evidence>
<proteinExistence type="predicted"/>
<dbReference type="Proteomes" id="UP000292082">
    <property type="component" value="Unassembled WGS sequence"/>
</dbReference>
<protein>
    <submittedName>
        <fullName evidence="1">Uncharacterized protein</fullName>
    </submittedName>
</protein>
<name>A0A4V2K3E2_9APHY</name>
<keyword evidence="2" id="KW-1185">Reference proteome</keyword>
<gene>
    <name evidence="1" type="ORF">BD310DRAFT_485936</name>
</gene>
<organism evidence="1 2">
    <name type="scientific">Dichomitus squalens</name>
    <dbReference type="NCBI Taxonomy" id="114155"/>
    <lineage>
        <taxon>Eukaryota</taxon>
        <taxon>Fungi</taxon>
        <taxon>Dikarya</taxon>
        <taxon>Basidiomycota</taxon>
        <taxon>Agaricomycotina</taxon>
        <taxon>Agaricomycetes</taxon>
        <taxon>Polyporales</taxon>
        <taxon>Polyporaceae</taxon>
        <taxon>Dichomitus</taxon>
    </lineage>
</organism>